<evidence type="ECO:0000313" key="2">
    <source>
        <dbReference type="Proteomes" id="UP000475862"/>
    </source>
</evidence>
<comment type="caution">
    <text evidence="1">The sequence shown here is derived from an EMBL/GenBank/DDBJ whole genome shotgun (WGS) entry which is preliminary data.</text>
</comment>
<dbReference type="EMBL" id="VYZN01000023">
    <property type="protein sequence ID" value="KAE9536484.1"/>
    <property type="molecule type" value="Genomic_DNA"/>
</dbReference>
<sequence length="358" mass="41624">MLILKSKPIGLEVDKTYTKHVKKMKLKTDHTLNTFESEYNIAYIGITGNLSIKIVQSKLNKTSSRIGLWLVSAAFPNDILLESPEPFFLNTFFLTHNSFQLVIGKHHPDLYSILSEFQKEQADAMIIIAELSLGRNLDNIEFEQDYKLQEMMKKSQQANNLRNIGTIVVYFYCIELHDRCQLTNEHYISIIFYVGCDVENLKIFFPRLFQINYFLNTVMCDKNQIMPNLIHTRLLSTRSTMIEKEWKFVTHILFLPEGNVTISNLLVKIIRIFVSIKFFWPTSNKKSGSSRCQQAEFIRFSPPSAITKIVLAMATESRLLKESRHSSFLKLLCAHAIAAQIWYSYHQNCPPYFRSRQP</sequence>
<reference evidence="1 2" key="1">
    <citation type="submission" date="2019-08" db="EMBL/GenBank/DDBJ databases">
        <title>The genome of the soybean aphid Biotype 1, its phylome, world population structure and adaptation to the North American continent.</title>
        <authorList>
            <person name="Giordano R."/>
            <person name="Donthu R.K."/>
            <person name="Hernandez A.G."/>
            <person name="Wright C.L."/>
            <person name="Zimin A.V."/>
        </authorList>
    </citation>
    <scope>NUCLEOTIDE SEQUENCE [LARGE SCALE GENOMIC DNA]</scope>
    <source>
        <tissue evidence="1">Whole aphids</tissue>
    </source>
</reference>
<organism evidence="1 2">
    <name type="scientific">Aphis glycines</name>
    <name type="common">Soybean aphid</name>
    <dbReference type="NCBI Taxonomy" id="307491"/>
    <lineage>
        <taxon>Eukaryota</taxon>
        <taxon>Metazoa</taxon>
        <taxon>Ecdysozoa</taxon>
        <taxon>Arthropoda</taxon>
        <taxon>Hexapoda</taxon>
        <taxon>Insecta</taxon>
        <taxon>Pterygota</taxon>
        <taxon>Neoptera</taxon>
        <taxon>Paraneoptera</taxon>
        <taxon>Hemiptera</taxon>
        <taxon>Sternorrhyncha</taxon>
        <taxon>Aphidomorpha</taxon>
        <taxon>Aphidoidea</taxon>
        <taxon>Aphididae</taxon>
        <taxon>Aphidini</taxon>
        <taxon>Aphis</taxon>
        <taxon>Aphis</taxon>
    </lineage>
</organism>
<dbReference type="Proteomes" id="UP000475862">
    <property type="component" value="Unassembled WGS sequence"/>
</dbReference>
<evidence type="ECO:0000313" key="1">
    <source>
        <dbReference type="EMBL" id="KAE9536484.1"/>
    </source>
</evidence>
<keyword evidence="2" id="KW-1185">Reference proteome</keyword>
<proteinExistence type="predicted"/>
<protein>
    <submittedName>
        <fullName evidence="1">Uncharacterized protein</fullName>
    </submittedName>
</protein>
<gene>
    <name evidence="1" type="ORF">AGLY_007273</name>
</gene>
<dbReference type="AlphaFoldDB" id="A0A6G0TRE3"/>
<accession>A0A6G0TRE3</accession>
<name>A0A6G0TRE3_APHGL</name>